<dbReference type="GO" id="GO:0043709">
    <property type="term" value="P:cell adhesion involved in single-species biofilm formation"/>
    <property type="evidence" value="ECO:0007669"/>
    <property type="project" value="TreeGrafter"/>
</dbReference>
<feature type="domain" description="GGDEF" evidence="7">
    <location>
        <begin position="181"/>
        <end position="313"/>
    </location>
</feature>
<dbReference type="PROSITE" id="PS50887">
    <property type="entry name" value="GGDEF"/>
    <property type="match status" value="1"/>
</dbReference>
<dbReference type="Gene3D" id="3.30.70.270">
    <property type="match status" value="1"/>
</dbReference>
<dbReference type="InterPro" id="IPR013656">
    <property type="entry name" value="PAS_4"/>
</dbReference>
<evidence type="ECO:0000256" key="5">
    <source>
        <dbReference type="ARBA" id="ARBA00034247"/>
    </source>
</evidence>
<feature type="domain" description="PAS" evidence="6">
    <location>
        <begin position="5"/>
        <end position="53"/>
    </location>
</feature>
<dbReference type="SMART" id="SM00091">
    <property type="entry name" value="PAS"/>
    <property type="match status" value="1"/>
</dbReference>
<dbReference type="GO" id="GO:0016301">
    <property type="term" value="F:kinase activity"/>
    <property type="evidence" value="ECO:0007669"/>
    <property type="project" value="UniProtKB-KW"/>
</dbReference>
<comment type="catalytic activity">
    <reaction evidence="5">
        <text>2 GTP = 3',3'-c-di-GMP + 2 diphosphate</text>
        <dbReference type="Rhea" id="RHEA:24898"/>
        <dbReference type="ChEBI" id="CHEBI:33019"/>
        <dbReference type="ChEBI" id="CHEBI:37565"/>
        <dbReference type="ChEBI" id="CHEBI:58805"/>
        <dbReference type="EC" id="2.7.7.65"/>
    </reaction>
</comment>
<organism evidence="8 9">
    <name type="scientific">Pseudomonas fluvialis</name>
    <dbReference type="NCBI Taxonomy" id="1793966"/>
    <lineage>
        <taxon>Bacteria</taxon>
        <taxon>Pseudomonadati</taxon>
        <taxon>Pseudomonadota</taxon>
        <taxon>Gammaproteobacteria</taxon>
        <taxon>Pseudomonadales</taxon>
        <taxon>Pseudomonadaceae</taxon>
        <taxon>Pseudomonas</taxon>
    </lineage>
</organism>
<sequence>MELNELHWMLDILQSIDVGVVVLDREYRIEMWNSFMESHSGLEPEEVQGQSVFRIFPEIEEAWFRNKAETVATLGTRTFTIWEQRPYLVRFKNYQPITGQEDFMYQNTTIIPIKDATGKVGHICVVIYDVTHVASNKKQLQNVTARLHQLTRTDALSGLLNRAHWDKSLEQEFARHQRYQRQLSLLLLDIDEFKVFNSQYEHAAGDLLLRSLADLLGQHVRNLDPSGRYAADQFAVLLPDTAVEGARQLAERLRDAVSQQVLLHDGQAVRYSVSIGVAELDANCLNPRQFCERAEQALARAKQAGRNCVVAYA</sequence>
<dbReference type="PROSITE" id="PS50112">
    <property type="entry name" value="PAS"/>
    <property type="match status" value="1"/>
</dbReference>
<dbReference type="InterPro" id="IPR029787">
    <property type="entry name" value="Nucleotide_cyclase"/>
</dbReference>
<dbReference type="InterPro" id="IPR043128">
    <property type="entry name" value="Rev_trsase/Diguanyl_cyclase"/>
</dbReference>
<dbReference type="NCBIfam" id="TIGR00254">
    <property type="entry name" value="GGDEF"/>
    <property type="match status" value="1"/>
</dbReference>
<evidence type="ECO:0000313" key="8">
    <source>
        <dbReference type="EMBL" id="MBB6343023.1"/>
    </source>
</evidence>
<protein>
    <recommendedName>
        <fullName evidence="3">diguanylate cyclase</fullName>
        <ecNumber evidence="3">2.7.7.65</ecNumber>
    </recommendedName>
</protein>
<dbReference type="InterPro" id="IPR035965">
    <property type="entry name" value="PAS-like_dom_sf"/>
</dbReference>
<proteinExistence type="predicted"/>
<evidence type="ECO:0000259" key="7">
    <source>
        <dbReference type="PROSITE" id="PS50887"/>
    </source>
</evidence>
<comment type="cofactor">
    <cofactor evidence="1">
        <name>Mg(2+)</name>
        <dbReference type="ChEBI" id="CHEBI:18420"/>
    </cofactor>
</comment>
<comment type="caution">
    <text evidence="8">The sequence shown here is derived from an EMBL/GenBank/DDBJ whole genome shotgun (WGS) entry which is preliminary data.</text>
</comment>
<dbReference type="InterPro" id="IPR050469">
    <property type="entry name" value="Diguanylate_Cyclase"/>
</dbReference>
<dbReference type="Pfam" id="PF08448">
    <property type="entry name" value="PAS_4"/>
    <property type="match status" value="1"/>
</dbReference>
<dbReference type="InterPro" id="IPR000160">
    <property type="entry name" value="GGDEF_dom"/>
</dbReference>
<accession>A0A7X0ET58</accession>
<gene>
    <name evidence="8" type="ORF">HNP49_003211</name>
</gene>
<dbReference type="Gene3D" id="3.30.450.20">
    <property type="entry name" value="PAS domain"/>
    <property type="match status" value="1"/>
</dbReference>
<evidence type="ECO:0000256" key="3">
    <source>
        <dbReference type="ARBA" id="ARBA00012528"/>
    </source>
</evidence>
<dbReference type="CDD" id="cd01949">
    <property type="entry name" value="GGDEF"/>
    <property type="match status" value="1"/>
</dbReference>
<evidence type="ECO:0000256" key="2">
    <source>
        <dbReference type="ARBA" id="ARBA00004533"/>
    </source>
</evidence>
<dbReference type="SUPFAM" id="SSF55073">
    <property type="entry name" value="Nucleotide cyclase"/>
    <property type="match status" value="1"/>
</dbReference>
<dbReference type="SUPFAM" id="SSF55785">
    <property type="entry name" value="PYP-like sensor domain (PAS domain)"/>
    <property type="match status" value="1"/>
</dbReference>
<dbReference type="AlphaFoldDB" id="A0A7X0ET58"/>
<keyword evidence="4" id="KW-0808">Transferase</keyword>
<keyword evidence="4" id="KW-0418">Kinase</keyword>
<keyword evidence="9" id="KW-1185">Reference proteome</keyword>
<evidence type="ECO:0000313" key="9">
    <source>
        <dbReference type="Proteomes" id="UP000557193"/>
    </source>
</evidence>
<dbReference type="PANTHER" id="PTHR45138:SF9">
    <property type="entry name" value="DIGUANYLATE CYCLASE DGCM-RELATED"/>
    <property type="match status" value="1"/>
</dbReference>
<dbReference type="EC" id="2.7.7.65" evidence="3"/>
<dbReference type="NCBIfam" id="TIGR00229">
    <property type="entry name" value="sensory_box"/>
    <property type="match status" value="1"/>
</dbReference>
<dbReference type="RefSeq" id="WP_184684943.1">
    <property type="nucleotide sequence ID" value="NZ_JACHLL010000006.1"/>
</dbReference>
<evidence type="ECO:0000256" key="4">
    <source>
        <dbReference type="ARBA" id="ARBA00022777"/>
    </source>
</evidence>
<dbReference type="InterPro" id="IPR000014">
    <property type="entry name" value="PAS"/>
</dbReference>
<dbReference type="GO" id="GO:0005886">
    <property type="term" value="C:plasma membrane"/>
    <property type="evidence" value="ECO:0007669"/>
    <property type="project" value="UniProtKB-SubCell"/>
</dbReference>
<dbReference type="GO" id="GO:0052621">
    <property type="term" value="F:diguanylate cyclase activity"/>
    <property type="evidence" value="ECO:0007669"/>
    <property type="project" value="UniProtKB-EC"/>
</dbReference>
<comment type="subcellular location">
    <subcellularLocation>
        <location evidence="2">Cell inner membrane</location>
    </subcellularLocation>
</comment>
<dbReference type="FunFam" id="3.30.70.270:FF:000001">
    <property type="entry name" value="Diguanylate cyclase domain protein"/>
    <property type="match status" value="1"/>
</dbReference>
<dbReference type="Proteomes" id="UP000557193">
    <property type="component" value="Unassembled WGS sequence"/>
</dbReference>
<dbReference type="SMART" id="SM00267">
    <property type="entry name" value="GGDEF"/>
    <property type="match status" value="1"/>
</dbReference>
<dbReference type="PANTHER" id="PTHR45138">
    <property type="entry name" value="REGULATORY COMPONENTS OF SENSORY TRANSDUCTION SYSTEM"/>
    <property type="match status" value="1"/>
</dbReference>
<dbReference type="EMBL" id="JACHLL010000006">
    <property type="protein sequence ID" value="MBB6343023.1"/>
    <property type="molecule type" value="Genomic_DNA"/>
</dbReference>
<dbReference type="GO" id="GO:1902201">
    <property type="term" value="P:negative regulation of bacterial-type flagellum-dependent cell motility"/>
    <property type="evidence" value="ECO:0007669"/>
    <property type="project" value="TreeGrafter"/>
</dbReference>
<evidence type="ECO:0000256" key="1">
    <source>
        <dbReference type="ARBA" id="ARBA00001946"/>
    </source>
</evidence>
<reference evidence="8 9" key="1">
    <citation type="submission" date="2020-08" db="EMBL/GenBank/DDBJ databases">
        <title>Functional genomics of gut bacteria from endangered species of beetles.</title>
        <authorList>
            <person name="Carlos-Shanley C."/>
        </authorList>
    </citation>
    <scope>NUCLEOTIDE SEQUENCE [LARGE SCALE GENOMIC DNA]</scope>
    <source>
        <strain evidence="8 9">S00202</strain>
    </source>
</reference>
<evidence type="ECO:0000259" key="6">
    <source>
        <dbReference type="PROSITE" id="PS50112"/>
    </source>
</evidence>
<dbReference type="Pfam" id="PF00990">
    <property type="entry name" value="GGDEF"/>
    <property type="match status" value="1"/>
</dbReference>
<dbReference type="CDD" id="cd00130">
    <property type="entry name" value="PAS"/>
    <property type="match status" value="1"/>
</dbReference>
<name>A0A7X0ET58_9PSED</name>